<comment type="similarity">
    <text evidence="1 4">Belongs to the glycosyl hydrolase 43 family.</text>
</comment>
<dbReference type="InterPro" id="IPR013320">
    <property type="entry name" value="ConA-like_dom_sf"/>
</dbReference>
<dbReference type="GO" id="GO:0016787">
    <property type="term" value="F:hydrolase activity"/>
    <property type="evidence" value="ECO:0007669"/>
    <property type="project" value="UniProtKB-KW"/>
</dbReference>
<organism evidence="6 7">
    <name type="scientific">Aquibacillus rhizosphaerae</name>
    <dbReference type="NCBI Taxonomy" id="3051431"/>
    <lineage>
        <taxon>Bacteria</taxon>
        <taxon>Bacillati</taxon>
        <taxon>Bacillota</taxon>
        <taxon>Bacilli</taxon>
        <taxon>Bacillales</taxon>
        <taxon>Bacillaceae</taxon>
        <taxon>Aquibacillus</taxon>
    </lineage>
</organism>
<evidence type="ECO:0000256" key="2">
    <source>
        <dbReference type="ARBA" id="ARBA00022801"/>
    </source>
</evidence>
<proteinExistence type="inferred from homology"/>
<protein>
    <submittedName>
        <fullName evidence="6">Glycoside hydrolase 43 family protein</fullName>
    </submittedName>
</protein>
<dbReference type="SUPFAM" id="SSF49899">
    <property type="entry name" value="Concanavalin A-like lectins/glucanases"/>
    <property type="match status" value="1"/>
</dbReference>
<sequence length="516" mass="58326">MKETNNVWVADLGNGYYQNPIIHADYSDPDVIRVGDDFFMVASSFNMSPCLPILHSKNLVNWEIINYVSDTFPDSSYELPRHGDGVWAPSIRYHDGKYWVFIGAPDEGIYMSTTDDPFGEWSPLHLVKKAKGWIDPCPFWDNDGNAYLVHAFARSRAGIKHILQVCKMKPDGTELLDEGRYIFDGTENHPTIEGPKMYKRNGYYYIFAPAGGVATGWQTVLRSKSVYGPYEDKIVLEQGQTDVNGPHQGGWVGLESGESWFIHFQDKGAYGRITHLQPMSWENDWPIMGTDQDENGVGEPVLEWKKPSVSIENKEVTVPQMSDDFTGETLGLQWQWKANVNNSWYTLLDNRLRLHAVSQPNYLRTLYDLPNIVTQKFPSPTFKATTKLTFKPASEDDCLGFIVTGRQYSSLKVKKIEGNLTISKVTGNLSESEVLEDVIKLEQSNKVNLYLQVVVDIGAKCQFTYSTDGEHFIKIGDSFVATPGQWIGSQVGMFCVKEGISDSSGYTDVHWFKIHK</sequence>
<dbReference type="RefSeq" id="WP_285931301.1">
    <property type="nucleotide sequence ID" value="NZ_JASTZU010000025.1"/>
</dbReference>
<dbReference type="InterPro" id="IPR051795">
    <property type="entry name" value="Glycosyl_Hydrlase_43"/>
</dbReference>
<evidence type="ECO:0000259" key="5">
    <source>
        <dbReference type="Pfam" id="PF17851"/>
    </source>
</evidence>
<evidence type="ECO:0000256" key="1">
    <source>
        <dbReference type="ARBA" id="ARBA00009865"/>
    </source>
</evidence>
<dbReference type="Proteomes" id="UP001235343">
    <property type="component" value="Unassembled WGS sequence"/>
</dbReference>
<evidence type="ECO:0000256" key="3">
    <source>
        <dbReference type="ARBA" id="ARBA00023295"/>
    </source>
</evidence>
<dbReference type="EMBL" id="JASTZU010000025">
    <property type="protein sequence ID" value="MDL4840279.1"/>
    <property type="molecule type" value="Genomic_DNA"/>
</dbReference>
<dbReference type="PANTHER" id="PTHR42812:SF12">
    <property type="entry name" value="BETA-XYLOSIDASE-RELATED"/>
    <property type="match status" value="1"/>
</dbReference>
<dbReference type="Gene3D" id="2.60.120.200">
    <property type="match status" value="1"/>
</dbReference>
<evidence type="ECO:0000256" key="4">
    <source>
        <dbReference type="RuleBase" id="RU361187"/>
    </source>
</evidence>
<keyword evidence="3 4" id="KW-0326">Glycosidase</keyword>
<gene>
    <name evidence="6" type="ORF">QQS35_07390</name>
</gene>
<feature type="domain" description="Beta-xylosidase C-terminal Concanavalin A-like" evidence="5">
    <location>
        <begin position="322"/>
        <end position="514"/>
    </location>
</feature>
<reference evidence="6 7" key="1">
    <citation type="submission" date="2023-06" db="EMBL/GenBank/DDBJ databases">
        <title>Aquibacillus rhizosphaerae LR5S19.</title>
        <authorList>
            <person name="Sun J.-Q."/>
        </authorList>
    </citation>
    <scope>NUCLEOTIDE SEQUENCE [LARGE SCALE GENOMIC DNA]</scope>
    <source>
        <strain evidence="6 7">LR5S19</strain>
    </source>
</reference>
<accession>A0ABT7L353</accession>
<keyword evidence="7" id="KW-1185">Reference proteome</keyword>
<dbReference type="CDD" id="cd09001">
    <property type="entry name" value="GH43_FsAxh1-like"/>
    <property type="match status" value="1"/>
</dbReference>
<name>A0ABT7L353_9BACI</name>
<dbReference type="Pfam" id="PF17851">
    <property type="entry name" value="GH43_C2"/>
    <property type="match status" value="1"/>
</dbReference>
<dbReference type="InterPro" id="IPR041542">
    <property type="entry name" value="GH43_C2"/>
</dbReference>
<dbReference type="InterPro" id="IPR023296">
    <property type="entry name" value="Glyco_hydro_beta-prop_sf"/>
</dbReference>
<evidence type="ECO:0000313" key="6">
    <source>
        <dbReference type="EMBL" id="MDL4840279.1"/>
    </source>
</evidence>
<dbReference type="SUPFAM" id="SSF75005">
    <property type="entry name" value="Arabinanase/levansucrase/invertase"/>
    <property type="match status" value="1"/>
</dbReference>
<keyword evidence="2 4" id="KW-0378">Hydrolase</keyword>
<evidence type="ECO:0000313" key="7">
    <source>
        <dbReference type="Proteomes" id="UP001235343"/>
    </source>
</evidence>
<dbReference type="Gene3D" id="2.115.10.20">
    <property type="entry name" value="Glycosyl hydrolase domain, family 43"/>
    <property type="match status" value="1"/>
</dbReference>
<dbReference type="InterPro" id="IPR006710">
    <property type="entry name" value="Glyco_hydro_43"/>
</dbReference>
<dbReference type="PANTHER" id="PTHR42812">
    <property type="entry name" value="BETA-XYLOSIDASE"/>
    <property type="match status" value="1"/>
</dbReference>
<dbReference type="Pfam" id="PF04616">
    <property type="entry name" value="Glyco_hydro_43"/>
    <property type="match status" value="1"/>
</dbReference>
<comment type="caution">
    <text evidence="6">The sequence shown here is derived from an EMBL/GenBank/DDBJ whole genome shotgun (WGS) entry which is preliminary data.</text>
</comment>